<name>A0A2K2FW44_9SPHN</name>
<comment type="caution">
    <text evidence="2">The sequence shown here is derived from an EMBL/GenBank/DDBJ whole genome shotgun (WGS) entry which is preliminary data.</text>
</comment>
<dbReference type="AlphaFoldDB" id="A0A2K2FW44"/>
<dbReference type="InterPro" id="IPR036680">
    <property type="entry name" value="SPOR-like_sf"/>
</dbReference>
<dbReference type="Gene3D" id="1.25.40.10">
    <property type="entry name" value="Tetratricopeptide repeat domain"/>
    <property type="match status" value="1"/>
</dbReference>
<dbReference type="SUPFAM" id="SSF48452">
    <property type="entry name" value="TPR-like"/>
    <property type="match status" value="1"/>
</dbReference>
<feature type="chain" id="PRO_5014441533" evidence="1">
    <location>
        <begin position="23"/>
        <end position="446"/>
    </location>
</feature>
<sequence length="446" mass="46045">MKNRHSSSARNAGFTLCSAMVAALLAGCAGGQHGVASTGGGTGVGRVPAGQVAGIGEGVNDTALARVEARVAKSPRDMAARAALAQGYLAAGRFDSAATTFEDALALGDRSPRTGLSLALAYIGSGRQAEALDVLQRFADRLPAGDYGLAVALAGQPAQGVEVLSQAVRKGENTAKTRQNLAYAYALDGRWAEARVVASQDVTGEELDARLQDWASKAGAQQGRARVAGLLGTPLRADQGQPAALALNGIDHTPRAMMAAAEPVAPLAELPAVEEAASTPAAAPVLAEAVTPVVPDPVVPAPAMQEEAPRRSIERAFAGSIARVQKPQPQPVKAVAKAAPKVASPVQTGSHLVQLGSFSTMEGARRAWTIFQRRDPSLRDHALRITEADVNGRRYYRVAAEGFARGPAQSLCSTVKGRGGECLAYEDGRALPGTVAPHGRPMLASR</sequence>
<evidence type="ECO:0000313" key="3">
    <source>
        <dbReference type="Proteomes" id="UP000236327"/>
    </source>
</evidence>
<dbReference type="GO" id="GO:0042834">
    <property type="term" value="F:peptidoglycan binding"/>
    <property type="evidence" value="ECO:0007669"/>
    <property type="project" value="InterPro"/>
</dbReference>
<keyword evidence="1" id="KW-0732">Signal</keyword>
<accession>A0A2K2FW44</accession>
<evidence type="ECO:0000313" key="2">
    <source>
        <dbReference type="EMBL" id="PNU02992.1"/>
    </source>
</evidence>
<organism evidence="2 3">
    <name type="scientific">Novosphingobium guangzhouense</name>
    <dbReference type="NCBI Taxonomy" id="1850347"/>
    <lineage>
        <taxon>Bacteria</taxon>
        <taxon>Pseudomonadati</taxon>
        <taxon>Pseudomonadota</taxon>
        <taxon>Alphaproteobacteria</taxon>
        <taxon>Sphingomonadales</taxon>
        <taxon>Sphingomonadaceae</taxon>
        <taxon>Novosphingobium</taxon>
    </lineage>
</organism>
<dbReference type="PROSITE" id="PS51257">
    <property type="entry name" value="PROKAR_LIPOPROTEIN"/>
    <property type="match status" value="1"/>
</dbReference>
<dbReference type="OrthoDB" id="7388953at2"/>
<dbReference type="Proteomes" id="UP000236327">
    <property type="component" value="Unassembled WGS sequence"/>
</dbReference>
<dbReference type="Pfam" id="PF07721">
    <property type="entry name" value="TPR_4"/>
    <property type="match status" value="3"/>
</dbReference>
<dbReference type="EMBL" id="LYMM01000062">
    <property type="protein sequence ID" value="PNU02992.1"/>
    <property type="molecule type" value="Genomic_DNA"/>
</dbReference>
<dbReference type="RefSeq" id="WP_103098329.1">
    <property type="nucleotide sequence ID" value="NZ_LYMM01000062.1"/>
</dbReference>
<proteinExistence type="predicted"/>
<feature type="signal peptide" evidence="1">
    <location>
        <begin position="1"/>
        <end position="22"/>
    </location>
</feature>
<protein>
    <submittedName>
        <fullName evidence="2">Sporulation protein</fullName>
    </submittedName>
</protein>
<gene>
    <name evidence="2" type="ORF">A8V01_08060</name>
</gene>
<evidence type="ECO:0000256" key="1">
    <source>
        <dbReference type="SAM" id="SignalP"/>
    </source>
</evidence>
<dbReference type="InterPro" id="IPR011990">
    <property type="entry name" value="TPR-like_helical_dom_sf"/>
</dbReference>
<keyword evidence="3" id="KW-1185">Reference proteome</keyword>
<dbReference type="GO" id="GO:0042802">
    <property type="term" value="F:identical protein binding"/>
    <property type="evidence" value="ECO:0007669"/>
    <property type="project" value="InterPro"/>
</dbReference>
<dbReference type="Gene3D" id="3.30.70.1070">
    <property type="entry name" value="Sporulation related repeat"/>
    <property type="match status" value="1"/>
</dbReference>
<reference evidence="2 3" key="1">
    <citation type="submission" date="2016-05" db="EMBL/GenBank/DDBJ databases">
        <title>Complete genome sequence of Novosphingobium guangzhouense SA925(T).</title>
        <authorList>
            <person name="Sha S."/>
        </authorList>
    </citation>
    <scope>NUCLEOTIDE SEQUENCE [LARGE SCALE GENOMIC DNA]</scope>
    <source>
        <strain evidence="2 3">SA925</strain>
    </source>
</reference>
<dbReference type="InterPro" id="IPR011717">
    <property type="entry name" value="TPR-4"/>
</dbReference>